<feature type="compositionally biased region" description="Low complexity" evidence="1">
    <location>
        <begin position="405"/>
        <end position="468"/>
    </location>
</feature>
<accession>A0A177EJF9</accession>
<protein>
    <submittedName>
        <fullName evidence="2">Uncharacterized protein</fullName>
    </submittedName>
</protein>
<dbReference type="GeneID" id="93646661"/>
<dbReference type="AlphaFoldDB" id="A0A177EJF9"/>
<feature type="compositionally biased region" description="Pro residues" evidence="1">
    <location>
        <begin position="122"/>
        <end position="134"/>
    </location>
</feature>
<feature type="region of interest" description="Disordered" evidence="1">
    <location>
        <begin position="120"/>
        <end position="155"/>
    </location>
</feature>
<feature type="compositionally biased region" description="Low complexity" evidence="1">
    <location>
        <begin position="533"/>
        <end position="550"/>
    </location>
</feature>
<feature type="compositionally biased region" description="Polar residues" evidence="1">
    <location>
        <begin position="561"/>
        <end position="600"/>
    </location>
</feature>
<feature type="region of interest" description="Disordered" evidence="1">
    <location>
        <begin position="304"/>
        <end position="624"/>
    </location>
</feature>
<dbReference type="STRING" id="1805483.A0A177EJF9"/>
<feature type="compositionally biased region" description="Basic residues" evidence="1">
    <location>
        <begin position="615"/>
        <end position="624"/>
    </location>
</feature>
<reference evidence="2 3" key="1">
    <citation type="submission" date="2016-02" db="EMBL/GenBank/DDBJ databases">
        <title>Discovery of a natural microsporidian pathogen with a broad tissue tropism in Caenorhabditis elegans.</title>
        <authorList>
            <person name="Luallen R.J."/>
            <person name="Reinke A.W."/>
            <person name="Tong L."/>
            <person name="Botts M.R."/>
            <person name="Felix M.-A."/>
            <person name="Troemel E.R."/>
        </authorList>
    </citation>
    <scope>NUCLEOTIDE SEQUENCE [LARGE SCALE GENOMIC DNA]</scope>
    <source>
        <strain evidence="2 3">JUm2807</strain>
    </source>
</reference>
<gene>
    <name evidence="2" type="ORF">NEDG_00311</name>
</gene>
<organism evidence="2 3">
    <name type="scientific">Nematocida displodere</name>
    <dbReference type="NCBI Taxonomy" id="1805483"/>
    <lineage>
        <taxon>Eukaryota</taxon>
        <taxon>Fungi</taxon>
        <taxon>Fungi incertae sedis</taxon>
        <taxon>Microsporidia</taxon>
        <taxon>Nematocida</taxon>
    </lineage>
</organism>
<feature type="compositionally biased region" description="Polar residues" evidence="1">
    <location>
        <begin position="478"/>
        <end position="525"/>
    </location>
</feature>
<keyword evidence="3" id="KW-1185">Reference proteome</keyword>
<proteinExistence type="predicted"/>
<evidence type="ECO:0000313" key="3">
    <source>
        <dbReference type="Proteomes" id="UP000185944"/>
    </source>
</evidence>
<dbReference type="RefSeq" id="XP_067545437.1">
    <property type="nucleotide sequence ID" value="XM_067687729.1"/>
</dbReference>
<evidence type="ECO:0000256" key="1">
    <source>
        <dbReference type="SAM" id="MobiDB-lite"/>
    </source>
</evidence>
<sequence>MTIRRAFLSRLGSSLYSLVEYVTMSVIPKDWVKRRGEEKVSPFTLRHREYRAVYKRLTKVFTRTEPLSIADINMVSELLESVVEAENLQDLHDSIDTIRALAKGIRVDEKRASRLKHFIYPQPTPAPTPAPLPATTPVSTPTSTPAPLQSTPTTTPCTIRSYKALSVLPGSIPNDTLQRMYRQGVKAPEGEEVDKVYEESKNPLKNLPSEYYAKNHPYLSIRPYTTYAEDEEYMRTIRNDQGENYHSSDTALEEIRDKIREERVKKEKREAEIERSTLLHNSFYPARPEHSAPSTAAPFTATTQTFTTSSPEGSFSAPGAARAEGLGSLGNISTISNHTGQGGGSMGGTSSNVSPMPLFTPQAATVPAPSPFGSLPTTSTGTPFGSLPPTGTAPSPFGSLPPPTTTTGTPSPFGSLPTTGTPSPFGSLPTTSTGTPFGSLPPTTGTTTGTPFGSLTKATTNTDTGTTTPFGSLAATAPASSPFGSLPNPTIAPTTPFGSLPNPVTTPTTPFGSLPNPTTAPTTPFGTMPNPVPTTTTAPTTAPTTTTTTTETSPFGAMPTAFSNPLASTPGPGTSLGSFSQPSSLFSTPFGSVSPNQPESNPGGYVNPFANKETTRKRTFGFKK</sequence>
<feature type="compositionally biased region" description="Low complexity" evidence="1">
    <location>
        <begin position="135"/>
        <end position="148"/>
    </location>
</feature>
<dbReference type="OrthoDB" id="2196373at2759"/>
<name>A0A177EJF9_9MICR</name>
<dbReference type="VEuPathDB" id="MicrosporidiaDB:NEDG_00311"/>
<dbReference type="EMBL" id="LTDL01000014">
    <property type="protein sequence ID" value="OAG31836.1"/>
    <property type="molecule type" value="Genomic_DNA"/>
</dbReference>
<dbReference type="Proteomes" id="UP000185944">
    <property type="component" value="Unassembled WGS sequence"/>
</dbReference>
<comment type="caution">
    <text evidence="2">The sequence shown here is derived from an EMBL/GenBank/DDBJ whole genome shotgun (WGS) entry which is preliminary data.</text>
</comment>
<evidence type="ECO:0000313" key="2">
    <source>
        <dbReference type="EMBL" id="OAG31836.1"/>
    </source>
</evidence>